<sequence>MTELLTETLQVVSFRLENEIYSLDILCVQEIIKVLPVTQVPLTPPWMAGVINLRGQILPLIHLASRLGLKKTPYQRNTRFVIVRGREQNVGLVVDEVQEVLRLPVSQLEPPPATSIEKDYIQAVCKHDNRLVIVLDLPKVLYDYKPRPETVQEVV</sequence>
<evidence type="ECO:0000313" key="2">
    <source>
        <dbReference type="EMBL" id="PIW14094.1"/>
    </source>
</evidence>
<dbReference type="InterPro" id="IPR036061">
    <property type="entry name" value="CheW-like_dom_sf"/>
</dbReference>
<dbReference type="InterPro" id="IPR002545">
    <property type="entry name" value="CheW-lke_dom"/>
</dbReference>
<dbReference type="EMBL" id="PFFQ01000064">
    <property type="protein sequence ID" value="PIW14094.1"/>
    <property type="molecule type" value="Genomic_DNA"/>
</dbReference>
<dbReference type="SUPFAM" id="SSF50341">
    <property type="entry name" value="CheW-like"/>
    <property type="match status" value="1"/>
</dbReference>
<dbReference type="GO" id="GO:0006935">
    <property type="term" value="P:chemotaxis"/>
    <property type="evidence" value="ECO:0007669"/>
    <property type="project" value="InterPro"/>
</dbReference>
<dbReference type="InterPro" id="IPR039315">
    <property type="entry name" value="CheW"/>
</dbReference>
<dbReference type="GO" id="GO:0007165">
    <property type="term" value="P:signal transduction"/>
    <property type="evidence" value="ECO:0007669"/>
    <property type="project" value="InterPro"/>
</dbReference>
<dbReference type="CDD" id="cd00732">
    <property type="entry name" value="CheW"/>
    <property type="match status" value="1"/>
</dbReference>
<protein>
    <submittedName>
        <fullName evidence="2">Chemotaxis protein CheW</fullName>
    </submittedName>
</protein>
<organism evidence="2 3">
    <name type="scientific">bacterium (Candidatus Blackallbacteria) CG17_big_fil_post_rev_8_21_14_2_50_48_46</name>
    <dbReference type="NCBI Taxonomy" id="2014261"/>
    <lineage>
        <taxon>Bacteria</taxon>
        <taxon>Candidatus Blackallbacteria</taxon>
    </lineage>
</organism>
<dbReference type="Gene3D" id="2.40.50.180">
    <property type="entry name" value="CheA-289, Domain 4"/>
    <property type="match status" value="1"/>
</dbReference>
<dbReference type="PROSITE" id="PS50851">
    <property type="entry name" value="CHEW"/>
    <property type="match status" value="1"/>
</dbReference>
<dbReference type="PANTHER" id="PTHR22617:SF23">
    <property type="entry name" value="CHEMOTAXIS PROTEIN CHEW"/>
    <property type="match status" value="1"/>
</dbReference>
<dbReference type="Pfam" id="PF01584">
    <property type="entry name" value="CheW"/>
    <property type="match status" value="1"/>
</dbReference>
<gene>
    <name evidence="2" type="ORF">COW36_22870</name>
</gene>
<dbReference type="AlphaFoldDB" id="A0A2M7FXT0"/>
<evidence type="ECO:0000259" key="1">
    <source>
        <dbReference type="PROSITE" id="PS50851"/>
    </source>
</evidence>
<evidence type="ECO:0000313" key="3">
    <source>
        <dbReference type="Proteomes" id="UP000231019"/>
    </source>
</evidence>
<proteinExistence type="predicted"/>
<dbReference type="Gene3D" id="2.30.30.40">
    <property type="entry name" value="SH3 Domains"/>
    <property type="match status" value="1"/>
</dbReference>
<comment type="caution">
    <text evidence="2">The sequence shown here is derived from an EMBL/GenBank/DDBJ whole genome shotgun (WGS) entry which is preliminary data.</text>
</comment>
<dbReference type="GO" id="GO:0005829">
    <property type="term" value="C:cytosol"/>
    <property type="evidence" value="ECO:0007669"/>
    <property type="project" value="TreeGrafter"/>
</dbReference>
<dbReference type="SMART" id="SM00260">
    <property type="entry name" value="CheW"/>
    <property type="match status" value="1"/>
</dbReference>
<reference evidence="2 3" key="1">
    <citation type="submission" date="2017-09" db="EMBL/GenBank/DDBJ databases">
        <title>Depth-based differentiation of microbial function through sediment-hosted aquifers and enrichment of novel symbionts in the deep terrestrial subsurface.</title>
        <authorList>
            <person name="Probst A.J."/>
            <person name="Ladd B."/>
            <person name="Jarett J.K."/>
            <person name="Geller-Mcgrath D.E."/>
            <person name="Sieber C.M."/>
            <person name="Emerson J.B."/>
            <person name="Anantharaman K."/>
            <person name="Thomas B.C."/>
            <person name="Malmstrom R."/>
            <person name="Stieglmeier M."/>
            <person name="Klingl A."/>
            <person name="Woyke T."/>
            <person name="Ryan C.M."/>
            <person name="Banfield J.F."/>
        </authorList>
    </citation>
    <scope>NUCLEOTIDE SEQUENCE [LARGE SCALE GENOMIC DNA]</scope>
    <source>
        <strain evidence="2">CG17_big_fil_post_rev_8_21_14_2_50_48_46</strain>
    </source>
</reference>
<name>A0A2M7FXT0_9BACT</name>
<dbReference type="Proteomes" id="UP000231019">
    <property type="component" value="Unassembled WGS sequence"/>
</dbReference>
<accession>A0A2M7FXT0</accession>
<dbReference type="PANTHER" id="PTHR22617">
    <property type="entry name" value="CHEMOTAXIS SENSOR HISTIDINE KINASE-RELATED"/>
    <property type="match status" value="1"/>
</dbReference>
<feature type="domain" description="CheW-like" evidence="1">
    <location>
        <begin position="8"/>
        <end position="146"/>
    </location>
</feature>